<proteinExistence type="predicted"/>
<organism evidence="1 2">
    <name type="scientific">Acinetobacter faecalis</name>
    <dbReference type="NCBI Taxonomy" id="2665161"/>
    <lineage>
        <taxon>Bacteria</taxon>
        <taxon>Pseudomonadati</taxon>
        <taxon>Pseudomonadota</taxon>
        <taxon>Gammaproteobacteria</taxon>
        <taxon>Moraxellales</taxon>
        <taxon>Moraxellaceae</taxon>
        <taxon>Acinetobacter</taxon>
    </lineage>
</organism>
<evidence type="ECO:0000313" key="1">
    <source>
        <dbReference type="EMBL" id="MTD09895.1"/>
    </source>
</evidence>
<reference evidence="1 2" key="1">
    <citation type="submission" date="2019-11" db="EMBL/GenBank/DDBJ databases">
        <authorList>
            <person name="An D."/>
        </authorList>
    </citation>
    <scope>NUCLEOTIDE SEQUENCE [LARGE SCALE GENOMIC DNA]</scope>
    <source>
        <strain evidence="1 2">YIM 103518</strain>
    </source>
</reference>
<accession>A0A6L6GBR7</accession>
<protein>
    <submittedName>
        <fullName evidence="1">Uncharacterized protein</fullName>
    </submittedName>
</protein>
<gene>
    <name evidence="1" type="ORF">GIX10_00290</name>
</gene>
<sequence length="126" mass="13959">MSFITEQEALDNVTEFASQTASDKARLLAQSEAYLRARNVKEYKDGADVPQALKLACYEVIKGVLSNDLYQGQSQAVKREKVKADTVETEEEFMDGSVALSATEQFILDLIAPYAKSSGVQWLSRT</sequence>
<dbReference type="Proteomes" id="UP000473854">
    <property type="component" value="Unassembled WGS sequence"/>
</dbReference>
<dbReference type="RefSeq" id="WP_154771577.1">
    <property type="nucleotide sequence ID" value="NZ_WLYL01000001.1"/>
</dbReference>
<comment type="caution">
    <text evidence="1">The sequence shown here is derived from an EMBL/GenBank/DDBJ whole genome shotgun (WGS) entry which is preliminary data.</text>
</comment>
<dbReference type="AlphaFoldDB" id="A0A6L6GBR7"/>
<name>A0A6L6GBR7_9GAMM</name>
<dbReference type="EMBL" id="WLYL01000001">
    <property type="protein sequence ID" value="MTD09895.1"/>
    <property type="molecule type" value="Genomic_DNA"/>
</dbReference>
<evidence type="ECO:0000313" key="2">
    <source>
        <dbReference type="Proteomes" id="UP000473854"/>
    </source>
</evidence>